<organism evidence="2 3">
    <name type="scientific">Stephania japonica</name>
    <dbReference type="NCBI Taxonomy" id="461633"/>
    <lineage>
        <taxon>Eukaryota</taxon>
        <taxon>Viridiplantae</taxon>
        <taxon>Streptophyta</taxon>
        <taxon>Embryophyta</taxon>
        <taxon>Tracheophyta</taxon>
        <taxon>Spermatophyta</taxon>
        <taxon>Magnoliopsida</taxon>
        <taxon>Ranunculales</taxon>
        <taxon>Menispermaceae</taxon>
        <taxon>Menispermoideae</taxon>
        <taxon>Cissampelideae</taxon>
        <taxon>Stephania</taxon>
    </lineage>
</organism>
<evidence type="ECO:0000313" key="3">
    <source>
        <dbReference type="Proteomes" id="UP001417504"/>
    </source>
</evidence>
<gene>
    <name evidence="2" type="ORF">Sjap_003598</name>
</gene>
<accession>A0AAP0KP45</accession>
<dbReference type="InterPro" id="IPR006566">
    <property type="entry name" value="FBD"/>
</dbReference>
<dbReference type="Pfam" id="PF08387">
    <property type="entry name" value="FBD"/>
    <property type="match status" value="1"/>
</dbReference>
<name>A0AAP0KP45_9MAGN</name>
<protein>
    <recommendedName>
        <fullName evidence="1">FBD domain-containing protein</fullName>
    </recommendedName>
</protein>
<comment type="caution">
    <text evidence="2">The sequence shown here is derived from an EMBL/GenBank/DDBJ whole genome shotgun (WGS) entry which is preliminary data.</text>
</comment>
<keyword evidence="3" id="KW-1185">Reference proteome</keyword>
<evidence type="ECO:0000313" key="2">
    <source>
        <dbReference type="EMBL" id="KAK9156118.1"/>
    </source>
</evidence>
<dbReference type="EMBL" id="JBBNAE010000001">
    <property type="protein sequence ID" value="KAK9156118.1"/>
    <property type="molecule type" value="Genomic_DNA"/>
</dbReference>
<feature type="domain" description="FBD" evidence="1">
    <location>
        <begin position="14"/>
        <end position="50"/>
    </location>
</feature>
<proteinExistence type="predicted"/>
<evidence type="ECO:0000259" key="1">
    <source>
        <dbReference type="Pfam" id="PF08387"/>
    </source>
</evidence>
<sequence length="162" mass="18633">MREYLELGFSKLSMLRHLKVLEFRGVIGCINEFKLLQSVLENAMILEKILIWASEYAMPSHREKGFESFKKTLSTELVLCTHINRLGAWVRSCPRHRSNLNAGTGPLSVGSSFRLGKRVRCHPEHRCNQKVQYPDRSLSFLLITQILLFQSNLPLPLSSTYN</sequence>
<dbReference type="Proteomes" id="UP001417504">
    <property type="component" value="Unassembled WGS sequence"/>
</dbReference>
<dbReference type="AlphaFoldDB" id="A0AAP0KP45"/>
<reference evidence="2 3" key="1">
    <citation type="submission" date="2024-01" db="EMBL/GenBank/DDBJ databases">
        <title>Genome assemblies of Stephania.</title>
        <authorList>
            <person name="Yang L."/>
        </authorList>
    </citation>
    <scope>NUCLEOTIDE SEQUENCE [LARGE SCALE GENOMIC DNA]</scope>
    <source>
        <strain evidence="2">QJT</strain>
        <tissue evidence="2">Leaf</tissue>
    </source>
</reference>